<evidence type="ECO:0000313" key="2">
    <source>
        <dbReference type="EMBL" id="KEQ26380.1"/>
    </source>
</evidence>
<evidence type="ECO:0000259" key="1">
    <source>
        <dbReference type="Pfam" id="PF12146"/>
    </source>
</evidence>
<sequence>MTYSKQREWLEIQQYLPNSYQFTENYQPTEEWWNWKGHKVHLDCFRNKKAPVKIILFHGVGTNGRQMSMIVGGPLSKDGLETVAIDMPTYGVTKVRKGAVVKYDDWVNLACDYIVYELQRDDRPIVLYGLSAGGMETYHVAAKNKKVKGIIGMTFLDQRNQQVRDETARNLFMSRVGSPMVGIACKIGLGNFKMKMSTASKMSALCNDMKVMEVFNRDKTSAANKASMEFINSYSNYHPAMEPENFDVCPILLTQPDQDRWTPLHLSTPFLDKIKKVDVKVVMLENGGHYPVEQPALDQMHDAILEFIHKVTK</sequence>
<dbReference type="AlphaFoldDB" id="A0A081P6Q7"/>
<dbReference type="Proteomes" id="UP000028123">
    <property type="component" value="Unassembled WGS sequence"/>
</dbReference>
<proteinExistence type="predicted"/>
<dbReference type="eggNOG" id="COG2267">
    <property type="taxonomic scope" value="Bacteria"/>
</dbReference>
<dbReference type="InterPro" id="IPR022742">
    <property type="entry name" value="Hydrolase_4"/>
</dbReference>
<accession>A0A081P6Q7</accession>
<dbReference type="PANTHER" id="PTHR43689:SF8">
    <property type="entry name" value="ALPHA_BETA-HYDROLASES SUPERFAMILY PROTEIN"/>
    <property type="match status" value="1"/>
</dbReference>
<dbReference type="Gene3D" id="3.40.50.1820">
    <property type="entry name" value="alpha/beta hydrolase"/>
    <property type="match status" value="1"/>
</dbReference>
<protein>
    <submittedName>
        <fullName evidence="2">Lysophospholipase</fullName>
    </submittedName>
</protein>
<dbReference type="RefSeq" id="WP_036678801.1">
    <property type="nucleotide sequence ID" value="NZ_JNVM01000006.1"/>
</dbReference>
<dbReference type="Pfam" id="PF12146">
    <property type="entry name" value="Hydrolase_4"/>
    <property type="match status" value="1"/>
</dbReference>
<evidence type="ECO:0000313" key="3">
    <source>
        <dbReference type="Proteomes" id="UP000028123"/>
    </source>
</evidence>
<feature type="domain" description="Serine aminopeptidase S33" evidence="1">
    <location>
        <begin position="53"/>
        <end position="289"/>
    </location>
</feature>
<dbReference type="OrthoDB" id="1376138at2"/>
<organism evidence="2 3">
    <name type="scientific">Paenibacillus tyrfis</name>
    <dbReference type="NCBI Taxonomy" id="1501230"/>
    <lineage>
        <taxon>Bacteria</taxon>
        <taxon>Bacillati</taxon>
        <taxon>Bacillota</taxon>
        <taxon>Bacilli</taxon>
        <taxon>Bacillales</taxon>
        <taxon>Paenibacillaceae</taxon>
        <taxon>Paenibacillus</taxon>
    </lineage>
</organism>
<keyword evidence="3" id="KW-1185">Reference proteome</keyword>
<reference evidence="2 3" key="1">
    <citation type="submission" date="2014-06" db="EMBL/GenBank/DDBJ databases">
        <title>Draft genome sequence of Paenibacillus sp. MSt1.</title>
        <authorList>
            <person name="Aw Y.K."/>
            <person name="Ong K.S."/>
            <person name="Gan H.M."/>
            <person name="Lee S.M."/>
        </authorList>
    </citation>
    <scope>NUCLEOTIDE SEQUENCE [LARGE SCALE GENOMIC DNA]</scope>
    <source>
        <strain evidence="2 3">MSt1</strain>
    </source>
</reference>
<comment type="caution">
    <text evidence="2">The sequence shown here is derived from an EMBL/GenBank/DDBJ whole genome shotgun (WGS) entry which is preliminary data.</text>
</comment>
<gene>
    <name evidence="2" type="ORF">ET33_31450</name>
</gene>
<dbReference type="InterPro" id="IPR029058">
    <property type="entry name" value="AB_hydrolase_fold"/>
</dbReference>
<dbReference type="PANTHER" id="PTHR43689">
    <property type="entry name" value="HYDROLASE"/>
    <property type="match status" value="1"/>
</dbReference>
<dbReference type="SUPFAM" id="SSF53474">
    <property type="entry name" value="alpha/beta-Hydrolases"/>
    <property type="match status" value="1"/>
</dbReference>
<name>A0A081P6Q7_9BACL</name>
<dbReference type="EMBL" id="JNVM01000006">
    <property type="protein sequence ID" value="KEQ26380.1"/>
    <property type="molecule type" value="Genomic_DNA"/>
</dbReference>